<dbReference type="STRING" id="690850.Desaf_1755"/>
<dbReference type="Gene3D" id="3.60.15.10">
    <property type="entry name" value="Ribonuclease Z/Hydroxyacylglutathione hydrolase-like"/>
    <property type="match status" value="1"/>
</dbReference>
<dbReference type="GO" id="GO:0009055">
    <property type="term" value="F:electron transfer activity"/>
    <property type="evidence" value="ECO:0007669"/>
    <property type="project" value="InterPro"/>
</dbReference>
<dbReference type="Proteomes" id="UP000007844">
    <property type="component" value="Chromosome"/>
</dbReference>
<proteinExistence type="inferred from homology"/>
<dbReference type="PANTHER" id="PTHR43717:SF1">
    <property type="entry name" value="ANAEROBIC NITRIC OXIDE REDUCTASE FLAVORUBREDOXIN"/>
    <property type="match status" value="1"/>
</dbReference>
<name>F3Z1Y3_DESAF</name>
<organism evidence="3 4">
    <name type="scientific">Desulfocurvibacter africanus subsp. africanus str. Walvis Bay</name>
    <dbReference type="NCBI Taxonomy" id="690850"/>
    <lineage>
        <taxon>Bacteria</taxon>
        <taxon>Pseudomonadati</taxon>
        <taxon>Thermodesulfobacteriota</taxon>
        <taxon>Desulfovibrionia</taxon>
        <taxon>Desulfovibrionales</taxon>
        <taxon>Desulfovibrionaceae</taxon>
        <taxon>Desulfocurvibacter</taxon>
    </lineage>
</organism>
<dbReference type="GO" id="GO:0016491">
    <property type="term" value="F:oxidoreductase activity"/>
    <property type="evidence" value="ECO:0007669"/>
    <property type="project" value="InterPro"/>
</dbReference>
<accession>F3Z1Y3</accession>
<evidence type="ECO:0000259" key="2">
    <source>
        <dbReference type="PROSITE" id="PS50902"/>
    </source>
</evidence>
<dbReference type="SUPFAM" id="SSF56281">
    <property type="entry name" value="Metallo-hydrolase/oxidoreductase"/>
    <property type="match status" value="1"/>
</dbReference>
<dbReference type="Pfam" id="PF00258">
    <property type="entry name" value="Flavodoxin_1"/>
    <property type="match status" value="1"/>
</dbReference>
<dbReference type="PANTHER" id="PTHR43717">
    <property type="entry name" value="ANAEROBIC NITRIC OXIDE REDUCTASE FLAVORUBREDOXIN"/>
    <property type="match status" value="1"/>
</dbReference>
<dbReference type="Gene3D" id="3.40.50.360">
    <property type="match status" value="1"/>
</dbReference>
<dbReference type="InterPro" id="IPR001279">
    <property type="entry name" value="Metallo-B-lactamas"/>
</dbReference>
<reference evidence="3 4" key="1">
    <citation type="journal article" date="2011" name="J. Bacteriol.">
        <title>Genome sequence of the mercury-methylating and pleomorphic Desulfovibrio africanus Strain Walvis Bay.</title>
        <authorList>
            <person name="Brown S.D."/>
            <person name="Wall J.D."/>
            <person name="Kucken A.M."/>
            <person name="Gilmour C.C."/>
            <person name="Podar M."/>
            <person name="Brandt C.C."/>
            <person name="Teshima H."/>
            <person name="Detter J.C."/>
            <person name="Han C.S."/>
            <person name="Land M.L."/>
            <person name="Lucas S."/>
            <person name="Han J."/>
            <person name="Pennacchio L."/>
            <person name="Nolan M."/>
            <person name="Pitluck S."/>
            <person name="Woyke T."/>
            <person name="Goodwin L."/>
            <person name="Palumbo A.V."/>
            <person name="Elias D.A."/>
        </authorList>
    </citation>
    <scope>NUCLEOTIDE SEQUENCE [LARGE SCALE GENOMIC DNA]</scope>
    <source>
        <strain evidence="3 4">Walvis Bay</strain>
    </source>
</reference>
<gene>
    <name evidence="3" type="ORF">Desaf_1755</name>
</gene>
<dbReference type="Pfam" id="PF19583">
    <property type="entry name" value="ODP"/>
    <property type="match status" value="1"/>
</dbReference>
<dbReference type="InterPro" id="IPR036866">
    <property type="entry name" value="RibonucZ/Hydroxyglut_hydro"/>
</dbReference>
<evidence type="ECO:0000313" key="4">
    <source>
        <dbReference type="Proteomes" id="UP000007844"/>
    </source>
</evidence>
<evidence type="ECO:0000313" key="3">
    <source>
        <dbReference type="EMBL" id="EGJ50091.1"/>
    </source>
</evidence>
<dbReference type="SUPFAM" id="SSF52218">
    <property type="entry name" value="Flavoproteins"/>
    <property type="match status" value="1"/>
</dbReference>
<evidence type="ECO:0000256" key="1">
    <source>
        <dbReference type="ARBA" id="ARBA00007121"/>
    </source>
</evidence>
<dbReference type="InterPro" id="IPR008254">
    <property type="entry name" value="Flavodoxin/NO_synth"/>
</dbReference>
<dbReference type="HOGENOM" id="CLU_017490_0_0_7"/>
<dbReference type="eggNOG" id="COG0426">
    <property type="taxonomic scope" value="Bacteria"/>
</dbReference>
<feature type="domain" description="Flavodoxin-like" evidence="2">
    <location>
        <begin position="257"/>
        <end position="395"/>
    </location>
</feature>
<dbReference type="InterPro" id="IPR029039">
    <property type="entry name" value="Flavoprotein-like_sf"/>
</dbReference>
<dbReference type="InterPro" id="IPR016440">
    <property type="entry name" value="Rubredoxin-O_OxRdtase"/>
</dbReference>
<dbReference type="CDD" id="cd07709">
    <property type="entry name" value="flavodiiron_proteins_MBL-fold"/>
    <property type="match status" value="1"/>
</dbReference>
<dbReference type="KEGG" id="daf:Desaf_1755"/>
<dbReference type="GO" id="GO:0010181">
    <property type="term" value="F:FMN binding"/>
    <property type="evidence" value="ECO:0007669"/>
    <property type="project" value="InterPro"/>
</dbReference>
<dbReference type="EMBL" id="CP003221">
    <property type="protein sequence ID" value="EGJ50091.1"/>
    <property type="molecule type" value="Genomic_DNA"/>
</dbReference>
<dbReference type="AlphaFoldDB" id="F3Z1Y3"/>
<dbReference type="GO" id="GO:0046872">
    <property type="term" value="F:metal ion binding"/>
    <property type="evidence" value="ECO:0007669"/>
    <property type="project" value="InterPro"/>
</dbReference>
<dbReference type="InterPro" id="IPR045761">
    <property type="entry name" value="ODP_dom"/>
</dbReference>
<dbReference type="PROSITE" id="PS50902">
    <property type="entry name" value="FLAVODOXIN_LIKE"/>
    <property type="match status" value="1"/>
</dbReference>
<sequence length="408" mass="45522">MRPVEIKKDIHWVGAVDYNTRDFHGYALSPNGTTYNAFLIKDEKVTLFDTVKHGHEEEFFENVALAAGGLEAVDYLVVNHLEPDHAGCLVETVERVKPEKIFCSPMGLKAMDSLYHMKDKGWNIEALPTGANLSLGRHTLQFLETRMLHWPDNMMTYIPEAKLLISSDAFGQNLASSERFVDEVDRAKLTELMREYFANIVLPFSPIVQKTFEQIQKLGWEIDMIAPDHGLMFRGKDVAFAIQQYAELAAQHPTRRATILFDTMWHSTETMARAIGDGLKDAGCEVTLMHLKANHHTSVMTEVSRSGAVIVGSPTHNNGILPYVAGALQYMKGLKPQNKVGGVFGSFGWSGESVKIIKEWLTSMNIDVVGEGVRTKNVPDAEMLAQCFDYGRQIAQAIEAKMEACGVK</sequence>
<protein>
    <submittedName>
        <fullName evidence="3">Flavodoxin/nitric oxide synthase</fullName>
    </submittedName>
</protein>
<comment type="similarity">
    <text evidence="1">In the N-terminal section; belongs to the zinc metallo-hydrolase group 3 family.</text>
</comment>
<dbReference type="RefSeq" id="WP_014259852.1">
    <property type="nucleotide sequence ID" value="NC_016629.1"/>
</dbReference>
<dbReference type="PIRSF" id="PIRSF005243">
    <property type="entry name" value="ROO"/>
    <property type="match status" value="1"/>
</dbReference>
<dbReference type="SMART" id="SM00849">
    <property type="entry name" value="Lactamase_B"/>
    <property type="match status" value="1"/>
</dbReference>
<keyword evidence="4" id="KW-1185">Reference proteome</keyword>